<accession>A0A8K0ERJ1</accession>
<dbReference type="AlphaFoldDB" id="A0A8K0ERJ1"/>
<keyword evidence="4" id="KW-1185">Reference proteome</keyword>
<feature type="region of interest" description="Disordered" evidence="1">
    <location>
        <begin position="280"/>
        <end position="577"/>
    </location>
</feature>
<feature type="compositionally biased region" description="Basic residues" evidence="1">
    <location>
        <begin position="344"/>
        <end position="363"/>
    </location>
</feature>
<reference evidence="3" key="1">
    <citation type="submission" date="2022-01" db="EMBL/GenBank/DDBJ databases">
        <authorList>
            <person name="Braso-Vives M."/>
        </authorList>
    </citation>
    <scope>NUCLEOTIDE SEQUENCE</scope>
</reference>
<feature type="compositionally biased region" description="Polar residues" evidence="1">
    <location>
        <begin position="165"/>
        <end position="176"/>
    </location>
</feature>
<feature type="compositionally biased region" description="Basic residues" evidence="1">
    <location>
        <begin position="403"/>
        <end position="412"/>
    </location>
</feature>
<dbReference type="FunFam" id="2.60.200.20:FF:000061">
    <property type="entry name" value="Zgc:165656 protein"/>
    <property type="match status" value="1"/>
</dbReference>
<name>A0A8K0ERJ1_BRALA</name>
<feature type="compositionally biased region" description="Acidic residues" evidence="1">
    <location>
        <begin position="543"/>
        <end position="555"/>
    </location>
</feature>
<feature type="compositionally biased region" description="Acidic residues" evidence="1">
    <location>
        <begin position="440"/>
        <end position="457"/>
    </location>
</feature>
<dbReference type="Pfam" id="PF10283">
    <property type="entry name" value="zf-CCHH"/>
    <property type="match status" value="2"/>
</dbReference>
<dbReference type="GO" id="GO:0005634">
    <property type="term" value="C:nucleus"/>
    <property type="evidence" value="ECO:0007669"/>
    <property type="project" value="TreeGrafter"/>
</dbReference>
<feature type="domain" description="PBZ-type" evidence="2">
    <location>
        <begin position="456"/>
        <end position="479"/>
    </location>
</feature>
<dbReference type="CDD" id="cd22717">
    <property type="entry name" value="FHA_APLF"/>
    <property type="match status" value="1"/>
</dbReference>
<evidence type="ECO:0000313" key="3">
    <source>
        <dbReference type="EMBL" id="CAH1263697.1"/>
    </source>
</evidence>
<dbReference type="GO" id="GO:0006302">
    <property type="term" value="P:double-strand break repair"/>
    <property type="evidence" value="ECO:0007669"/>
    <property type="project" value="InterPro"/>
</dbReference>
<dbReference type="Gene3D" id="2.60.200.20">
    <property type="match status" value="1"/>
</dbReference>
<sequence>MSGIELKQVEGGSPILLPLGETIVGRGPFLGVTDKRVSRSHGILDVSSGKLRLKPIHVNPCFFKSEGSESLQPLPKDQWKDLQHGDQFALLPNTFVFEVIISDTFRKTTTASAGTYVDETVKVQEDVTSPVKQDEDSKSTKDLPAKCPIKEDKKPEDTGDDTRNNTENLSKTNGAAENQEERKKPPSPAPSQETPSQEAKTAQVGDKEVALPLERKRKLPEWMERLPPVDAAGPEDSPDTEVTSTPAKRGIGAEEEQVEGVGEVAAEVVAGGGADHPETIVAVKGKMPPPRQRRGAVLWEGAGGGKRVADEEWVMSGEEEDEEEEGDLSDDGEGSDWEEEEKKRKVTPKAARGKAKARGRRRVYTMDSDDSDEEVLPVSRRASKTQRRTRGGSDDSEEDVRKTRAPAKKSGRRPCSYGKNCYRKNVAHFKEFSHPGDSDYNSETDDRDDADDDDDRPECEFGTNCYRKNPQHKKEFKHTLDPDEEEEEERPKRKASQRTGGAGKTAESDDDGLPNTYDYNDSFLAEEDEEASDQSSYGAGKDEDSDWEPDDEEMEELKHLKKEARRFVHSKKLQQPT</sequence>
<protein>
    <submittedName>
        <fullName evidence="3">APLF protein</fullName>
    </submittedName>
</protein>
<dbReference type="InterPro" id="IPR039253">
    <property type="entry name" value="APLF"/>
</dbReference>
<feature type="compositionally biased region" description="Basic and acidic residues" evidence="1">
    <location>
        <begin position="428"/>
        <end position="437"/>
    </location>
</feature>
<feature type="region of interest" description="Disordered" evidence="1">
    <location>
        <begin position="127"/>
        <end position="260"/>
    </location>
</feature>
<dbReference type="GO" id="GO:0008408">
    <property type="term" value="F:3'-5' exonuclease activity"/>
    <property type="evidence" value="ECO:0007669"/>
    <property type="project" value="InterPro"/>
</dbReference>
<feature type="compositionally biased region" description="Polar residues" evidence="1">
    <location>
        <begin position="190"/>
        <end position="200"/>
    </location>
</feature>
<feature type="compositionally biased region" description="Basic residues" evidence="1">
    <location>
        <begin position="381"/>
        <end position="390"/>
    </location>
</feature>
<evidence type="ECO:0000313" key="4">
    <source>
        <dbReference type="Proteomes" id="UP000838412"/>
    </source>
</evidence>
<feature type="domain" description="PBZ-type" evidence="2">
    <location>
        <begin position="412"/>
        <end position="437"/>
    </location>
</feature>
<dbReference type="GO" id="GO:0003906">
    <property type="term" value="F:DNA-(apurinic or apyrimidinic site) endonuclease activity"/>
    <property type="evidence" value="ECO:0007669"/>
    <property type="project" value="InterPro"/>
</dbReference>
<feature type="compositionally biased region" description="Basic residues" evidence="1">
    <location>
        <begin position="559"/>
        <end position="577"/>
    </location>
</feature>
<dbReference type="InterPro" id="IPR008984">
    <property type="entry name" value="SMAD_FHA_dom_sf"/>
</dbReference>
<dbReference type="GO" id="GO:0035861">
    <property type="term" value="C:site of double-strand break"/>
    <property type="evidence" value="ECO:0007669"/>
    <property type="project" value="TreeGrafter"/>
</dbReference>
<dbReference type="PANTHER" id="PTHR21315:SF2">
    <property type="entry name" value="APRATAXIN AND PNK-LIKE FACTOR"/>
    <property type="match status" value="1"/>
</dbReference>
<organism evidence="3 4">
    <name type="scientific">Branchiostoma lanceolatum</name>
    <name type="common">Common lancelet</name>
    <name type="synonym">Amphioxus lanceolatum</name>
    <dbReference type="NCBI Taxonomy" id="7740"/>
    <lineage>
        <taxon>Eukaryota</taxon>
        <taxon>Metazoa</taxon>
        <taxon>Chordata</taxon>
        <taxon>Cephalochordata</taxon>
        <taxon>Leptocardii</taxon>
        <taxon>Amphioxiformes</taxon>
        <taxon>Branchiostomatidae</taxon>
        <taxon>Branchiostoma</taxon>
    </lineage>
</organism>
<dbReference type="Proteomes" id="UP000838412">
    <property type="component" value="Chromosome 4"/>
</dbReference>
<proteinExistence type="predicted"/>
<evidence type="ECO:0000259" key="2">
    <source>
        <dbReference type="Pfam" id="PF10283"/>
    </source>
</evidence>
<dbReference type="EMBL" id="OV696689">
    <property type="protein sequence ID" value="CAH1263697.1"/>
    <property type="molecule type" value="Genomic_DNA"/>
</dbReference>
<evidence type="ECO:0000256" key="1">
    <source>
        <dbReference type="SAM" id="MobiDB-lite"/>
    </source>
</evidence>
<feature type="compositionally biased region" description="Basic and acidic residues" evidence="1">
    <location>
        <begin position="132"/>
        <end position="164"/>
    </location>
</feature>
<dbReference type="PANTHER" id="PTHR21315">
    <property type="entry name" value="APRATAXIN AND PNK-LIKE FACTOR-RELATED"/>
    <property type="match status" value="1"/>
</dbReference>
<gene>
    <name evidence="3" type="primary">APLF</name>
    <name evidence="3" type="ORF">BLAG_LOCUS18307</name>
</gene>
<feature type="compositionally biased region" description="Acidic residues" evidence="1">
    <location>
        <begin position="311"/>
        <end position="339"/>
    </location>
</feature>
<dbReference type="SUPFAM" id="SSF49879">
    <property type="entry name" value="SMAD/FHA domain"/>
    <property type="match status" value="1"/>
</dbReference>
<dbReference type="OrthoDB" id="10256774at2759"/>
<dbReference type="InterPro" id="IPR019406">
    <property type="entry name" value="APLF_PBZ"/>
</dbReference>